<evidence type="ECO:0000313" key="2">
    <source>
        <dbReference type="EMBL" id="GMT22404.1"/>
    </source>
</evidence>
<dbReference type="AlphaFoldDB" id="A0AAV5VXF2"/>
<reference evidence="2" key="1">
    <citation type="submission" date="2023-10" db="EMBL/GenBank/DDBJ databases">
        <title>Genome assembly of Pristionchus species.</title>
        <authorList>
            <person name="Yoshida K."/>
            <person name="Sommer R.J."/>
        </authorList>
    </citation>
    <scope>NUCLEOTIDE SEQUENCE</scope>
    <source>
        <strain evidence="2">RS5133</strain>
    </source>
</reference>
<organism evidence="2 3">
    <name type="scientific">Pristionchus fissidentatus</name>
    <dbReference type="NCBI Taxonomy" id="1538716"/>
    <lineage>
        <taxon>Eukaryota</taxon>
        <taxon>Metazoa</taxon>
        <taxon>Ecdysozoa</taxon>
        <taxon>Nematoda</taxon>
        <taxon>Chromadorea</taxon>
        <taxon>Rhabditida</taxon>
        <taxon>Rhabditina</taxon>
        <taxon>Diplogasteromorpha</taxon>
        <taxon>Diplogasteroidea</taxon>
        <taxon>Neodiplogasteridae</taxon>
        <taxon>Pristionchus</taxon>
    </lineage>
</organism>
<proteinExistence type="predicted"/>
<feature type="compositionally biased region" description="Basic residues" evidence="1">
    <location>
        <begin position="56"/>
        <end position="68"/>
    </location>
</feature>
<feature type="region of interest" description="Disordered" evidence="1">
    <location>
        <begin position="1"/>
        <end position="174"/>
    </location>
</feature>
<feature type="non-terminal residue" evidence="2">
    <location>
        <position position="174"/>
    </location>
</feature>
<accession>A0AAV5VXF2</accession>
<feature type="non-terminal residue" evidence="2">
    <location>
        <position position="1"/>
    </location>
</feature>
<gene>
    <name evidence="2" type="ORF">PFISCL1PPCAC_13701</name>
</gene>
<name>A0AAV5VXF2_9BILA</name>
<dbReference type="EMBL" id="BTSY01000004">
    <property type="protein sequence ID" value="GMT22404.1"/>
    <property type="molecule type" value="Genomic_DNA"/>
</dbReference>
<keyword evidence="3" id="KW-1185">Reference proteome</keyword>
<feature type="compositionally biased region" description="Basic and acidic residues" evidence="1">
    <location>
        <begin position="118"/>
        <end position="127"/>
    </location>
</feature>
<feature type="compositionally biased region" description="Low complexity" evidence="1">
    <location>
        <begin position="25"/>
        <end position="40"/>
    </location>
</feature>
<sequence length="174" mass="17943">SITVPSMSVAQGGSDGGAGGGGQDPNGNPYGKPPALSDLSSGEKEEEKSGDDVKPIPRKRAHAIHKLVARTSDTNLLERPDQTPLAGGSSGSASSQLNPEAPPTSHQDSNAGPPRQLDQWRESREDSSDSSGSVEPPAPKRLRSDSDGAGSSSLTEQLKEARLDSSKTYNADAA</sequence>
<feature type="compositionally biased region" description="Basic and acidic residues" evidence="1">
    <location>
        <begin position="41"/>
        <end position="55"/>
    </location>
</feature>
<evidence type="ECO:0000256" key="1">
    <source>
        <dbReference type="SAM" id="MobiDB-lite"/>
    </source>
</evidence>
<protein>
    <submittedName>
        <fullName evidence="2">Uncharacterized protein</fullName>
    </submittedName>
</protein>
<comment type="caution">
    <text evidence="2">The sequence shown here is derived from an EMBL/GenBank/DDBJ whole genome shotgun (WGS) entry which is preliminary data.</text>
</comment>
<evidence type="ECO:0000313" key="3">
    <source>
        <dbReference type="Proteomes" id="UP001432322"/>
    </source>
</evidence>
<feature type="compositionally biased region" description="Gly residues" evidence="1">
    <location>
        <begin position="13"/>
        <end position="24"/>
    </location>
</feature>
<dbReference type="Proteomes" id="UP001432322">
    <property type="component" value="Unassembled WGS sequence"/>
</dbReference>